<evidence type="ECO:0000313" key="1">
    <source>
        <dbReference type="EMBL" id="MFE1753887.1"/>
    </source>
</evidence>
<name>A0ABW6HB79_9ACTN</name>
<accession>A0ABW6HB79</accession>
<dbReference type="Proteomes" id="UP001599756">
    <property type="component" value="Unassembled WGS sequence"/>
</dbReference>
<proteinExistence type="predicted"/>
<sequence>MRRAERRAGEATQATTEEPFRCWGSLRSLSEAGAAEVVIDVERVGFDIPGS</sequence>
<dbReference type="EMBL" id="JBHYTS010000047">
    <property type="protein sequence ID" value="MFE1753887.1"/>
    <property type="molecule type" value="Genomic_DNA"/>
</dbReference>
<evidence type="ECO:0000313" key="2">
    <source>
        <dbReference type="Proteomes" id="UP001599756"/>
    </source>
</evidence>
<reference evidence="1 2" key="1">
    <citation type="submission" date="2024-09" db="EMBL/GenBank/DDBJ databases">
        <title>The Natural Products Discovery Center: Release of the First 8490 Sequenced Strains for Exploring Actinobacteria Biosynthetic Diversity.</title>
        <authorList>
            <person name="Kalkreuter E."/>
            <person name="Kautsar S.A."/>
            <person name="Yang D."/>
            <person name="Bader C.D."/>
            <person name="Teijaro C.N."/>
            <person name="Fluegel L."/>
            <person name="Davis C.M."/>
            <person name="Simpson J.R."/>
            <person name="Lauterbach L."/>
            <person name="Steele A.D."/>
            <person name="Gui C."/>
            <person name="Meng S."/>
            <person name="Li G."/>
            <person name="Viehrig K."/>
            <person name="Ye F."/>
            <person name="Su P."/>
            <person name="Kiefer A.F."/>
            <person name="Nichols A."/>
            <person name="Cepeda A.J."/>
            <person name="Yan W."/>
            <person name="Fan B."/>
            <person name="Jiang Y."/>
            <person name="Adhikari A."/>
            <person name="Zheng C.-J."/>
            <person name="Schuster L."/>
            <person name="Cowan T.M."/>
            <person name="Smanski M.J."/>
            <person name="Chevrette M.G."/>
            <person name="De Carvalho L.P.S."/>
            <person name="Shen B."/>
        </authorList>
    </citation>
    <scope>NUCLEOTIDE SEQUENCE [LARGE SCALE GENOMIC DNA]</scope>
    <source>
        <strain evidence="1 2">NPDC059500</strain>
    </source>
</reference>
<gene>
    <name evidence="1" type="ORF">ACFW88_25650</name>
</gene>
<protein>
    <submittedName>
        <fullName evidence="1">Uncharacterized protein</fullName>
    </submittedName>
</protein>
<comment type="caution">
    <text evidence="1">The sequence shown here is derived from an EMBL/GenBank/DDBJ whole genome shotgun (WGS) entry which is preliminary data.</text>
</comment>
<dbReference type="RefSeq" id="WP_381826923.1">
    <property type="nucleotide sequence ID" value="NZ_JBHYTS010000047.1"/>
</dbReference>
<keyword evidence="2" id="KW-1185">Reference proteome</keyword>
<organism evidence="1 2">
    <name type="scientific">Streptomyces anandii</name>
    <dbReference type="NCBI Taxonomy" id="285454"/>
    <lineage>
        <taxon>Bacteria</taxon>
        <taxon>Bacillati</taxon>
        <taxon>Actinomycetota</taxon>
        <taxon>Actinomycetes</taxon>
        <taxon>Kitasatosporales</taxon>
        <taxon>Streptomycetaceae</taxon>
        <taxon>Streptomyces</taxon>
    </lineage>
</organism>